<comment type="similarity">
    <text evidence="2">Belongs to the acyl-CoA dehydrogenase family.</text>
</comment>
<dbReference type="PANTHER" id="PTHR43884:SF12">
    <property type="entry name" value="ISOVALERYL-COA DEHYDROGENASE, MITOCHONDRIAL-RELATED"/>
    <property type="match status" value="1"/>
</dbReference>
<dbReference type="Gene3D" id="2.40.110.10">
    <property type="entry name" value="Butyryl-CoA Dehydrogenase, subunit A, domain 2"/>
    <property type="match status" value="1"/>
</dbReference>
<dbReference type="GO" id="GO:0050660">
    <property type="term" value="F:flavin adenine dinucleotide binding"/>
    <property type="evidence" value="ECO:0007669"/>
    <property type="project" value="InterPro"/>
</dbReference>
<dbReference type="InterPro" id="IPR046373">
    <property type="entry name" value="Acyl-CoA_Oxase/DH_mid-dom_sf"/>
</dbReference>
<dbReference type="AlphaFoldDB" id="A0A382SAC5"/>
<evidence type="ECO:0000256" key="3">
    <source>
        <dbReference type="ARBA" id="ARBA00022630"/>
    </source>
</evidence>
<dbReference type="GO" id="GO:0003995">
    <property type="term" value="F:acyl-CoA dehydrogenase activity"/>
    <property type="evidence" value="ECO:0007669"/>
    <property type="project" value="InterPro"/>
</dbReference>
<dbReference type="InterPro" id="IPR013786">
    <property type="entry name" value="AcylCoA_DH/ox_N"/>
</dbReference>
<name>A0A382SAC5_9ZZZZ</name>
<evidence type="ECO:0000259" key="6">
    <source>
        <dbReference type="Pfam" id="PF02771"/>
    </source>
</evidence>
<proteinExistence type="inferred from homology"/>
<sequence length="147" mass="16206">VINFDLNEEQLLLEKSVREWGAREIAPRIRELDRAHKFDPNIVIQMAELGLLGICVPTQYGGSGMDYLSFGLACEEAEYVDTSLRVILSVHVGLNCLSLLTWGTEEQKQRYLVPQAQGKKIASYGLTEPGAGSDVRGIQTVAVKQGD</sequence>
<evidence type="ECO:0000256" key="5">
    <source>
        <dbReference type="ARBA" id="ARBA00023002"/>
    </source>
</evidence>
<reference evidence="7" key="1">
    <citation type="submission" date="2018-05" db="EMBL/GenBank/DDBJ databases">
        <authorList>
            <person name="Lanie J.A."/>
            <person name="Ng W.-L."/>
            <person name="Kazmierczak K.M."/>
            <person name="Andrzejewski T.M."/>
            <person name="Davidsen T.M."/>
            <person name="Wayne K.J."/>
            <person name="Tettelin H."/>
            <person name="Glass J.I."/>
            <person name="Rusch D."/>
            <person name="Podicherti R."/>
            <person name="Tsui H.-C.T."/>
            <person name="Winkler M.E."/>
        </authorList>
    </citation>
    <scope>NUCLEOTIDE SEQUENCE</scope>
</reference>
<dbReference type="Gene3D" id="1.10.540.10">
    <property type="entry name" value="Acyl-CoA dehydrogenase/oxidase, N-terminal domain"/>
    <property type="match status" value="1"/>
</dbReference>
<keyword evidence="3" id="KW-0285">Flavoprotein</keyword>
<dbReference type="InterPro" id="IPR009100">
    <property type="entry name" value="AcylCoA_DH/oxidase_NM_dom_sf"/>
</dbReference>
<accession>A0A382SAC5</accession>
<evidence type="ECO:0000256" key="2">
    <source>
        <dbReference type="ARBA" id="ARBA00009347"/>
    </source>
</evidence>
<dbReference type="FunFam" id="1.10.540.10:FF:000002">
    <property type="entry name" value="Acyl-CoA dehydrogenase FadE19"/>
    <property type="match status" value="1"/>
</dbReference>
<protein>
    <recommendedName>
        <fullName evidence="6">Acyl-CoA dehydrogenase/oxidase N-terminal domain-containing protein</fullName>
    </recommendedName>
</protein>
<evidence type="ECO:0000256" key="1">
    <source>
        <dbReference type="ARBA" id="ARBA00001974"/>
    </source>
</evidence>
<feature type="non-terminal residue" evidence="7">
    <location>
        <position position="147"/>
    </location>
</feature>
<keyword evidence="5" id="KW-0560">Oxidoreductase</keyword>
<organism evidence="7">
    <name type="scientific">marine metagenome</name>
    <dbReference type="NCBI Taxonomy" id="408172"/>
    <lineage>
        <taxon>unclassified sequences</taxon>
        <taxon>metagenomes</taxon>
        <taxon>ecological metagenomes</taxon>
    </lineage>
</organism>
<dbReference type="InterPro" id="IPR006089">
    <property type="entry name" value="Acyl-CoA_DH_CS"/>
</dbReference>
<dbReference type="PROSITE" id="PS00072">
    <property type="entry name" value="ACYL_COA_DH_1"/>
    <property type="match status" value="1"/>
</dbReference>
<dbReference type="EMBL" id="UINC01127595">
    <property type="protein sequence ID" value="SVD06813.1"/>
    <property type="molecule type" value="Genomic_DNA"/>
</dbReference>
<feature type="domain" description="Acyl-CoA dehydrogenase/oxidase N-terminal" evidence="6">
    <location>
        <begin position="7"/>
        <end position="119"/>
    </location>
</feature>
<evidence type="ECO:0000313" key="7">
    <source>
        <dbReference type="EMBL" id="SVD06813.1"/>
    </source>
</evidence>
<gene>
    <name evidence="7" type="ORF">METZ01_LOCUS359667</name>
</gene>
<keyword evidence="4" id="KW-0274">FAD</keyword>
<dbReference type="Pfam" id="PF02771">
    <property type="entry name" value="Acyl-CoA_dh_N"/>
    <property type="match status" value="1"/>
</dbReference>
<dbReference type="PANTHER" id="PTHR43884">
    <property type="entry name" value="ACYL-COA DEHYDROGENASE"/>
    <property type="match status" value="1"/>
</dbReference>
<feature type="non-terminal residue" evidence="7">
    <location>
        <position position="1"/>
    </location>
</feature>
<dbReference type="InterPro" id="IPR037069">
    <property type="entry name" value="AcylCoA_DH/ox_N_sf"/>
</dbReference>
<comment type="cofactor">
    <cofactor evidence="1">
        <name>FAD</name>
        <dbReference type="ChEBI" id="CHEBI:57692"/>
    </cofactor>
</comment>
<evidence type="ECO:0000256" key="4">
    <source>
        <dbReference type="ARBA" id="ARBA00022827"/>
    </source>
</evidence>
<dbReference type="SUPFAM" id="SSF56645">
    <property type="entry name" value="Acyl-CoA dehydrogenase NM domain-like"/>
    <property type="match status" value="1"/>
</dbReference>